<dbReference type="Proteomes" id="UP001172155">
    <property type="component" value="Unassembled WGS sequence"/>
</dbReference>
<protein>
    <submittedName>
        <fullName evidence="1">Uncharacterized protein</fullName>
    </submittedName>
</protein>
<name>A0AA40F495_9PEZI</name>
<evidence type="ECO:0000313" key="1">
    <source>
        <dbReference type="EMBL" id="KAK0750697.1"/>
    </source>
</evidence>
<sequence length="106" mass="11967">MHTDGPRPGDLYILARSCRLVDGSNLSEYCYFDKSSGGANNKFDCADSCNAQLYTLMHDYPGFHWFFNASALKKQTPWWEEYSVLGWERAVQCGAKEAVPKHATPP</sequence>
<evidence type="ECO:0000313" key="2">
    <source>
        <dbReference type="Proteomes" id="UP001172155"/>
    </source>
</evidence>
<accession>A0AA40F495</accession>
<comment type="caution">
    <text evidence="1">The sequence shown here is derived from an EMBL/GenBank/DDBJ whole genome shotgun (WGS) entry which is preliminary data.</text>
</comment>
<dbReference type="AlphaFoldDB" id="A0AA40F495"/>
<reference evidence="1" key="1">
    <citation type="submission" date="2023-06" db="EMBL/GenBank/DDBJ databases">
        <title>Genome-scale phylogeny and comparative genomics of the fungal order Sordariales.</title>
        <authorList>
            <consortium name="Lawrence Berkeley National Laboratory"/>
            <person name="Hensen N."/>
            <person name="Bonometti L."/>
            <person name="Westerberg I."/>
            <person name="Brannstrom I.O."/>
            <person name="Guillou S."/>
            <person name="Cros-Aarteil S."/>
            <person name="Calhoun S."/>
            <person name="Haridas S."/>
            <person name="Kuo A."/>
            <person name="Mondo S."/>
            <person name="Pangilinan J."/>
            <person name="Riley R."/>
            <person name="LaButti K."/>
            <person name="Andreopoulos B."/>
            <person name="Lipzen A."/>
            <person name="Chen C."/>
            <person name="Yanf M."/>
            <person name="Daum C."/>
            <person name="Ng V."/>
            <person name="Clum A."/>
            <person name="Steindorff A."/>
            <person name="Ohm R."/>
            <person name="Martin F."/>
            <person name="Silar P."/>
            <person name="Natvig D."/>
            <person name="Lalanne C."/>
            <person name="Gautier V."/>
            <person name="Ament-velasquez S.L."/>
            <person name="Kruys A."/>
            <person name="Hutchinson M.I."/>
            <person name="Powell A.J."/>
            <person name="Barry K."/>
            <person name="Miller A.N."/>
            <person name="Grigoriev I.V."/>
            <person name="Debuchy R."/>
            <person name="Gladieux P."/>
            <person name="Thoren M.H."/>
            <person name="Johannesson H."/>
        </authorList>
    </citation>
    <scope>NUCLEOTIDE SEQUENCE</scope>
    <source>
        <strain evidence="1">SMH3187-1</strain>
    </source>
</reference>
<organism evidence="1 2">
    <name type="scientific">Schizothecium vesticola</name>
    <dbReference type="NCBI Taxonomy" id="314040"/>
    <lineage>
        <taxon>Eukaryota</taxon>
        <taxon>Fungi</taxon>
        <taxon>Dikarya</taxon>
        <taxon>Ascomycota</taxon>
        <taxon>Pezizomycotina</taxon>
        <taxon>Sordariomycetes</taxon>
        <taxon>Sordariomycetidae</taxon>
        <taxon>Sordariales</taxon>
        <taxon>Schizotheciaceae</taxon>
        <taxon>Schizothecium</taxon>
    </lineage>
</organism>
<dbReference type="EMBL" id="JAUKUD010000002">
    <property type="protein sequence ID" value="KAK0750697.1"/>
    <property type="molecule type" value="Genomic_DNA"/>
</dbReference>
<keyword evidence="2" id="KW-1185">Reference proteome</keyword>
<gene>
    <name evidence="1" type="ORF">B0T18DRAFT_425462</name>
</gene>
<proteinExistence type="predicted"/>